<dbReference type="AlphaFoldDB" id="A0A4Y4D506"/>
<evidence type="ECO:0000256" key="1">
    <source>
        <dbReference type="SAM" id="MobiDB-lite"/>
    </source>
</evidence>
<reference evidence="2 3" key="1">
    <citation type="submission" date="2019-06" db="EMBL/GenBank/DDBJ databases">
        <title>Whole genome shotgun sequence of Kocuria varians NBRC 15358.</title>
        <authorList>
            <person name="Hosoyama A."/>
            <person name="Uohara A."/>
            <person name="Ohji S."/>
            <person name="Ichikawa N."/>
        </authorList>
    </citation>
    <scope>NUCLEOTIDE SEQUENCE [LARGE SCALE GENOMIC DNA]</scope>
    <source>
        <strain evidence="2 3">NBRC 15358</strain>
    </source>
</reference>
<dbReference type="Proteomes" id="UP000315730">
    <property type="component" value="Unassembled WGS sequence"/>
</dbReference>
<name>A0A4Y4D506_KOCVA</name>
<evidence type="ECO:0000313" key="3">
    <source>
        <dbReference type="Proteomes" id="UP000315730"/>
    </source>
</evidence>
<accession>A0A4Y4D506</accession>
<protein>
    <submittedName>
        <fullName evidence="2">Uncharacterized protein</fullName>
    </submittedName>
</protein>
<comment type="caution">
    <text evidence="2">The sequence shown here is derived from an EMBL/GenBank/DDBJ whole genome shotgun (WGS) entry which is preliminary data.</text>
</comment>
<gene>
    <name evidence="2" type="ORF">KVA01_24360</name>
</gene>
<organism evidence="2 3">
    <name type="scientific">Kocuria varians</name>
    <name type="common">Micrococcus varians</name>
    <dbReference type="NCBI Taxonomy" id="1272"/>
    <lineage>
        <taxon>Bacteria</taxon>
        <taxon>Bacillati</taxon>
        <taxon>Actinomycetota</taxon>
        <taxon>Actinomycetes</taxon>
        <taxon>Micrococcales</taxon>
        <taxon>Micrococcaceae</taxon>
        <taxon>Kocuria</taxon>
    </lineage>
</organism>
<dbReference type="EMBL" id="BJNW01000029">
    <property type="protein sequence ID" value="GED00282.1"/>
    <property type="molecule type" value="Genomic_DNA"/>
</dbReference>
<feature type="region of interest" description="Disordered" evidence="1">
    <location>
        <begin position="86"/>
        <end position="116"/>
    </location>
</feature>
<sequence length="116" mass="12362">MAMPTMYAVRVSCTMLAEAPNHGAISGMDARYMSVAMGLTAERTPNAPTNTAQSSRGLSPSLLRTRSGGSWCWDMRHLLGAGRRGIVVGSPHRSRGGRRRRGPGWVGDAARAPRVG</sequence>
<evidence type="ECO:0000313" key="2">
    <source>
        <dbReference type="EMBL" id="GED00282.1"/>
    </source>
</evidence>
<proteinExistence type="predicted"/>
<feature type="compositionally biased region" description="Basic residues" evidence="1">
    <location>
        <begin position="92"/>
        <end position="102"/>
    </location>
</feature>
<keyword evidence="3" id="KW-1185">Reference proteome</keyword>